<dbReference type="SUPFAM" id="SSF48366">
    <property type="entry name" value="Ras GEF"/>
    <property type="match status" value="2"/>
</dbReference>
<dbReference type="SUPFAM" id="SSF50729">
    <property type="entry name" value="PH domain-like"/>
    <property type="match status" value="1"/>
</dbReference>
<feature type="domain" description="Rho-GAP" evidence="7">
    <location>
        <begin position="1938"/>
        <end position="2136"/>
    </location>
</feature>
<keyword evidence="9" id="KW-1185">Reference proteome</keyword>
<dbReference type="GO" id="GO:0007010">
    <property type="term" value="P:cytoskeleton organization"/>
    <property type="evidence" value="ECO:0007669"/>
    <property type="project" value="UniProtKB-ARBA"/>
</dbReference>
<dbReference type="CDD" id="cd00821">
    <property type="entry name" value="PH"/>
    <property type="match status" value="1"/>
</dbReference>
<dbReference type="GO" id="GO:0005933">
    <property type="term" value="C:cellular bud"/>
    <property type="evidence" value="ECO:0007669"/>
    <property type="project" value="UniProtKB-ARBA"/>
</dbReference>
<dbReference type="PROSITE" id="PS50238">
    <property type="entry name" value="RHOGAP"/>
    <property type="match status" value="1"/>
</dbReference>
<feature type="compositionally biased region" description="Low complexity" evidence="4">
    <location>
        <begin position="1766"/>
        <end position="1776"/>
    </location>
</feature>
<keyword evidence="3" id="KW-0175">Coiled coil</keyword>
<feature type="region of interest" description="Disordered" evidence="4">
    <location>
        <begin position="317"/>
        <end position="375"/>
    </location>
</feature>
<organism evidence="8 9">
    <name type="scientific">Zygosaccharomyces bailii (strain CLIB 213 / ATCC 58445 / CBS 680 / BCRC 21525 / NBRC 1098 / NCYC 1416 / NRRL Y-2227)</name>
    <dbReference type="NCBI Taxonomy" id="1333698"/>
    <lineage>
        <taxon>Eukaryota</taxon>
        <taxon>Fungi</taxon>
        <taxon>Dikarya</taxon>
        <taxon>Ascomycota</taxon>
        <taxon>Saccharomycotina</taxon>
        <taxon>Saccharomycetes</taxon>
        <taxon>Saccharomycetales</taxon>
        <taxon>Saccharomycetaceae</taxon>
        <taxon>Zygosaccharomyces</taxon>
    </lineage>
</organism>
<dbReference type="GO" id="GO:0005096">
    <property type="term" value="F:GTPase activator activity"/>
    <property type="evidence" value="ECO:0007669"/>
    <property type="project" value="UniProtKB-KW"/>
</dbReference>
<dbReference type="Gene3D" id="1.10.840.10">
    <property type="entry name" value="Ras guanine-nucleotide exchange factors catalytic domain"/>
    <property type="match status" value="1"/>
</dbReference>
<feature type="compositionally biased region" description="Low complexity" evidence="4">
    <location>
        <begin position="13"/>
        <end position="37"/>
    </location>
</feature>
<feature type="compositionally biased region" description="Polar residues" evidence="4">
    <location>
        <begin position="1032"/>
        <end position="1049"/>
    </location>
</feature>
<reference evidence="9" key="1">
    <citation type="journal article" date="2013" name="Genome Announc.">
        <title>Genome sequence of the food spoilage yeast Zygosaccharomyces bailii CLIB 213(T).</title>
        <authorList>
            <person name="Galeote V."/>
            <person name="Bigey F."/>
            <person name="Devillers H."/>
            <person name="Neuveglise C."/>
            <person name="Dequin S."/>
        </authorList>
    </citation>
    <scope>NUCLEOTIDE SEQUENCE [LARGE SCALE GENOMIC DNA]</scope>
    <source>
        <strain evidence="9">CLIB 213 / ATCC 58445 / CBS 680 / CCRC 21525 / NBRC 1098 / NCYC 1416 / NRRL Y-2227</strain>
    </source>
</reference>
<accession>A0A8J2X7C4</accession>
<feature type="compositionally biased region" description="Basic and acidic residues" evidence="4">
    <location>
        <begin position="270"/>
        <end position="281"/>
    </location>
</feature>
<evidence type="ECO:0000259" key="5">
    <source>
        <dbReference type="PROSITE" id="PS50003"/>
    </source>
</evidence>
<keyword evidence="1" id="KW-0343">GTPase activation</keyword>
<dbReference type="Pfam" id="PF00618">
    <property type="entry name" value="RasGEF_N"/>
    <property type="match status" value="1"/>
</dbReference>
<dbReference type="OrthoDB" id="79452at2759"/>
<dbReference type="CDD" id="cd00159">
    <property type="entry name" value="RhoGAP"/>
    <property type="match status" value="1"/>
</dbReference>
<feature type="region of interest" description="Disordered" evidence="4">
    <location>
        <begin position="1015"/>
        <end position="1049"/>
    </location>
</feature>
<evidence type="ECO:0000256" key="1">
    <source>
        <dbReference type="ARBA" id="ARBA00022468"/>
    </source>
</evidence>
<dbReference type="Proteomes" id="UP000019375">
    <property type="component" value="Unassembled WGS sequence"/>
</dbReference>
<feature type="compositionally biased region" description="Polar residues" evidence="4">
    <location>
        <begin position="123"/>
        <end position="139"/>
    </location>
</feature>
<evidence type="ECO:0000256" key="3">
    <source>
        <dbReference type="SAM" id="Coils"/>
    </source>
</evidence>
<feature type="region of interest" description="Disordered" evidence="4">
    <location>
        <begin position="123"/>
        <end position="234"/>
    </location>
</feature>
<feature type="region of interest" description="Disordered" evidence="4">
    <location>
        <begin position="253"/>
        <end position="286"/>
    </location>
</feature>
<feature type="region of interest" description="Disordered" evidence="4">
    <location>
        <begin position="1"/>
        <end position="94"/>
    </location>
</feature>
<sequence>MKGLIWSSKNKKSNSASSGSNGSSSSSNAPQSSNVASTKSRNANASTLLGSKSSNSSSTSHRYHHTSPSAASVHTTTSNVSSKRKSSPSAAFSLKRYSNAPTSSVQGTTKQGGTIYMADVNSRSNRSVTSAPRASSDLSLGSLPLESRQNKSQEKFHDAEMHQNSSKEHQSHAMASSTSNYSASTLQTTANPAPSAISSDITPTPSAASSGTNSNGHQHTSNLENTSRTPIHLNKDNYDQTVFRTGWLNRSHGQVQVSSGNESGNTGGSNRRDSKSFDHGFPEIPEPPVTVPDYKLYRVQLRGPLLNFYKSGLSNNVKSFDPNLGGKEQEELATDEEDVDLDDELTSQVTPTVATPTVSSTSISSASGPSRSSKLPTLKYLSPQHPHPDLKVDKEGKIVTGSMESLCHAILFAWSHTSLEDTSTSENRYLINLLLSLPILGDFYNYLAIFNQFGLTFTKHSGKLNSTSTQHCAVSPQIDDQLTDRLALVVKTLLDMFSSLLLDDEMLQQTMKLLDTIALHSSEISSNLKVAVTDKHIELSKLTAFSRGPVLTRSGNKPLADLMSPERFLRMDVKHLAEEVHDINLRFRLHWAPSTDYSLLYDSKFIDSSIVALNPLVFNNNKNVHFLGRLFISHLFPEGGSSSPRLRGKILSKWVEMGVRFEHLGDMVSWLAVATIVCSVPILRLHQAWQYVSEHTIRIIFKDWVPTIAQLNRRQLSSKSTSSVFILAPPNLEDPVIRSNVISYFGDLIIHADDLPPETKLKYLEKKINRTNNAFRKWQQRLDSLSKEGPEDIVKSPDNGASTTLLYQFWKYHLSLPPLSLSGLMELSTRMDPPRVDQKVYSSIGSQRSPLLTGSYLPVLFNELLPNYSLFSRQSLIGAAGVISTTMMATSILNPASVTSSASRRPNSPIGRNAQSITITGSVTMERGSNLSSNTAVSASDIGATSLTGPDEKTNGSQITGMENIDGPVVKAMSAKQCSRQHLLKCIRDAFNIDSDIFRVSEDFIFKSCNNDSDLTSGNSSTVLENPRRFSQHSSNAGTTGGTRESQEVANNLSKSLENIDFFNKEPETLKESVIPVVLKSGSLEKMFDLLVLTAGVFSRLVETKDLENYFHHNKERNISKSLSSDDNSKDENLGLLDFAFIRLSMDNETFTETLFNTYRSFTTTVNVLENLAKRYIGAKSCAVSITNLLNGSSKVKAPEAGAVNEQKFPVWDMKVSSDENLNYTNWSKIQVGAAESLYNLVKNHYADFTDDMASSNTLLDIMKIMEDDVGVEWPRRIEHMKNVASPEDVKETQRYFTKLSELFAGIRSAYQKQMYRPLGVNRTQRKVNSLLDSFRSVNLTDYNHLLNSNTLQDGMVAKFKELKYNDYEGILDWVYALDNMILQQMKLVTKQDWFVVYQIMELFSYESLTSYFSFPQHSAAYNMITSGSSQLDDLDIMNVFSWIRTLTRPNEKGNAHLLSQLPESVQLLVRLHTSLASFFTVEISDTAKNPDSRLQTCAVILQILNYVRWKNSTLDLFEEEGDSAPKFVSPHIPSFIETSISDAVVSPEARYFEHSWRAAHSLLSYKENDYLSSICRVLDNIDDKHLRAFVENDSIYMARPKNLCPCTGWLILRLIEIAQCVPNMSTMNSKLINFDKRRFVSNIISNIVDLVPVSEEYNSGANEPQGCNFGDSLSLEVMDPNKDFRKSTRIVAASESKMLKFQENGLFNEILSEEVEKIRRDQKKIETLSAQEHENKRAAVLQKVMQRKPKTSLMVPNLQPPSVPSSPVTGSSSSFARDKRSSVASMGARSSLVSNSGHNHVGRKLGGFFRRPFSIGGFNSSTSNNSLHSILVPDVQPNGTVSPSNLPVIDAVLVQEQKPVYQLKTFEVENVVELINHKNPAFVCSFKIIMQGGQEIVMQATSPAELKQWVRMIKASRRYAYYSKRYKSKTYYKVFGVPLEDICERESTVIPNIVVKLLEEIELRGLDEVGLYRIPGSVGSVNALKNAFDEEGAQSNSFTLEDDRWFEINAIAGCFKMYLRELPECLFTNEKVQSFANLALKLKAQQMTMESFTENMVSLLKTLPICYYQTLKRIVLHLNKVHQHVENNRMDASNLAIVFSMSFINQEDLANSMGSTLGAIQTILQFYIKSPQDFFD</sequence>
<dbReference type="PANTHER" id="PTHR23176:SF96">
    <property type="entry name" value="GTPASE-ACTIVATING PROTEIN BEM2_IPL2"/>
    <property type="match status" value="1"/>
</dbReference>
<proteinExistence type="predicted"/>
<dbReference type="SMART" id="SM00229">
    <property type="entry name" value="RasGEFN"/>
    <property type="match status" value="1"/>
</dbReference>
<protein>
    <submittedName>
        <fullName evidence="8">BN860_12310g1_1</fullName>
    </submittedName>
</protein>
<dbReference type="Gene3D" id="1.10.555.10">
    <property type="entry name" value="Rho GTPase activation protein"/>
    <property type="match status" value="1"/>
</dbReference>
<dbReference type="InterPro" id="IPR023578">
    <property type="entry name" value="Ras_GEF_dom_sf"/>
</dbReference>
<evidence type="ECO:0000259" key="7">
    <source>
        <dbReference type="PROSITE" id="PS50238"/>
    </source>
</evidence>
<dbReference type="InterPro" id="IPR008936">
    <property type="entry name" value="Rho_GTPase_activation_prot"/>
</dbReference>
<dbReference type="SMART" id="SM00324">
    <property type="entry name" value="RhoGAP"/>
    <property type="match status" value="1"/>
</dbReference>
<feature type="compositionally biased region" description="Polar residues" evidence="4">
    <location>
        <begin position="929"/>
        <end position="948"/>
    </location>
</feature>
<feature type="compositionally biased region" description="Acidic residues" evidence="4">
    <location>
        <begin position="331"/>
        <end position="345"/>
    </location>
</feature>
<dbReference type="GO" id="GO:0005085">
    <property type="term" value="F:guanyl-nucleotide exchange factor activity"/>
    <property type="evidence" value="ECO:0007669"/>
    <property type="project" value="UniProtKB-KW"/>
</dbReference>
<dbReference type="SMART" id="SM00147">
    <property type="entry name" value="RasGEF"/>
    <property type="match status" value="1"/>
</dbReference>
<dbReference type="InterPro" id="IPR000651">
    <property type="entry name" value="Ras-like_Gua-exchang_fac_N"/>
</dbReference>
<keyword evidence="2" id="KW-0344">Guanine-nucleotide releasing factor</keyword>
<dbReference type="Pfam" id="PF00620">
    <property type="entry name" value="RhoGAP"/>
    <property type="match status" value="1"/>
</dbReference>
<feature type="compositionally biased region" description="Low complexity" evidence="4">
    <location>
        <begin position="346"/>
        <end position="373"/>
    </location>
</feature>
<feature type="compositionally biased region" description="Low complexity" evidence="4">
    <location>
        <begin position="46"/>
        <end position="60"/>
    </location>
</feature>
<feature type="region of interest" description="Disordered" evidence="4">
    <location>
        <begin position="929"/>
        <end position="962"/>
    </location>
</feature>
<evidence type="ECO:0000256" key="4">
    <source>
        <dbReference type="SAM" id="MobiDB-lite"/>
    </source>
</evidence>
<dbReference type="InterPro" id="IPR050729">
    <property type="entry name" value="Rho-GAP"/>
</dbReference>
<name>A0A8J2X7C4_ZYGB2</name>
<feature type="compositionally biased region" description="Basic and acidic residues" evidence="4">
    <location>
        <begin position="148"/>
        <end position="171"/>
    </location>
</feature>
<dbReference type="GO" id="GO:0007264">
    <property type="term" value="P:small GTPase-mediated signal transduction"/>
    <property type="evidence" value="ECO:0007669"/>
    <property type="project" value="InterPro"/>
</dbReference>
<dbReference type="Pfam" id="PF00617">
    <property type="entry name" value="RasGEF"/>
    <property type="match status" value="1"/>
</dbReference>
<dbReference type="InterPro" id="IPR001849">
    <property type="entry name" value="PH_domain"/>
</dbReference>
<dbReference type="InterPro" id="IPR000198">
    <property type="entry name" value="RhoGAP_dom"/>
</dbReference>
<dbReference type="InterPro" id="IPR001895">
    <property type="entry name" value="RASGEF_cat_dom"/>
</dbReference>
<dbReference type="EMBL" id="HG316455">
    <property type="protein sequence ID" value="CDF88526.1"/>
    <property type="molecule type" value="Genomic_DNA"/>
</dbReference>
<dbReference type="CDD" id="cd06224">
    <property type="entry name" value="REM"/>
    <property type="match status" value="1"/>
</dbReference>
<feature type="coiled-coil region" evidence="3">
    <location>
        <begin position="761"/>
        <end position="788"/>
    </location>
</feature>
<feature type="compositionally biased region" description="Polar residues" evidence="4">
    <location>
        <begin position="1015"/>
        <end position="1024"/>
    </location>
</feature>
<evidence type="ECO:0000313" key="8">
    <source>
        <dbReference type="EMBL" id="CDF88526.1"/>
    </source>
</evidence>
<evidence type="ECO:0000259" key="6">
    <source>
        <dbReference type="PROSITE" id="PS50009"/>
    </source>
</evidence>
<dbReference type="PROSITE" id="PS50009">
    <property type="entry name" value="RASGEF_CAT"/>
    <property type="match status" value="1"/>
</dbReference>
<feature type="domain" description="Ras-GEF" evidence="6">
    <location>
        <begin position="572"/>
        <end position="834"/>
    </location>
</feature>
<dbReference type="PROSITE" id="PS50003">
    <property type="entry name" value="PH_DOMAIN"/>
    <property type="match status" value="1"/>
</dbReference>
<dbReference type="InterPro" id="IPR036964">
    <property type="entry name" value="RASGEF_cat_dom_sf"/>
</dbReference>
<evidence type="ECO:0000313" key="9">
    <source>
        <dbReference type="Proteomes" id="UP000019375"/>
    </source>
</evidence>
<feature type="compositionally biased region" description="Polar residues" evidence="4">
    <location>
        <begin position="173"/>
        <end position="229"/>
    </location>
</feature>
<evidence type="ECO:0000256" key="2">
    <source>
        <dbReference type="PROSITE-ProRule" id="PRU00168"/>
    </source>
</evidence>
<dbReference type="PANTHER" id="PTHR23176">
    <property type="entry name" value="RHO/RAC/CDC GTPASE-ACTIVATING PROTEIN"/>
    <property type="match status" value="1"/>
</dbReference>
<dbReference type="GO" id="GO:0005938">
    <property type="term" value="C:cell cortex"/>
    <property type="evidence" value="ECO:0007669"/>
    <property type="project" value="UniProtKB-ARBA"/>
</dbReference>
<dbReference type="SUPFAM" id="SSF48350">
    <property type="entry name" value="GTPase activation domain, GAP"/>
    <property type="match status" value="1"/>
</dbReference>
<feature type="domain" description="PH" evidence="5">
    <location>
        <begin position="1887"/>
        <end position="1919"/>
    </location>
</feature>
<gene>
    <name evidence="8" type="ORF">BN860_12310g</name>
</gene>
<feature type="region of interest" description="Disordered" evidence="4">
    <location>
        <begin position="1754"/>
        <end position="1782"/>
    </location>
</feature>
<dbReference type="Gene3D" id="1.20.870.10">
    <property type="entry name" value="Son of sevenless (SoS) protein Chain: S domain 1"/>
    <property type="match status" value="1"/>
</dbReference>